<dbReference type="Gene3D" id="3.40.50.1820">
    <property type="entry name" value="alpha/beta hydrolase"/>
    <property type="match status" value="1"/>
</dbReference>
<feature type="domain" description="Alpha/beta hydrolase fold-3" evidence="2">
    <location>
        <begin position="93"/>
        <end position="318"/>
    </location>
</feature>
<evidence type="ECO:0000256" key="1">
    <source>
        <dbReference type="ARBA" id="ARBA00010515"/>
    </source>
</evidence>
<accession>A0AAD5NJM1</accession>
<comment type="caution">
    <text evidence="3">The sequence shown here is derived from an EMBL/GenBank/DDBJ whole genome shotgun (WGS) entry which is preliminary data.</text>
</comment>
<dbReference type="InterPro" id="IPR050466">
    <property type="entry name" value="Carboxylest/Gibb_receptor"/>
</dbReference>
<evidence type="ECO:0000259" key="2">
    <source>
        <dbReference type="Pfam" id="PF07859"/>
    </source>
</evidence>
<dbReference type="PANTHER" id="PTHR23024:SF546">
    <property type="entry name" value="CARBOXYLESTERASE 120-RELATED"/>
    <property type="match status" value="1"/>
</dbReference>
<sequence>MPFVSSCGSQKRRILGVEEGAVDPCQVLHISLNPDGSITRHDDNWPKTPATPDPPIDIPVLSKDVFINQSTNVWVRIFLPRQALLDHNKLPLIVYFHGGGFIICSADMTAFHNFCLNMAVQVQAVVLSVKYRLAPEHRLPTAYDDAIEVLHWIKTTTEEWLTKYVDFSNCFLMGNSAGGNLAYHAGLRAAAEVGNLQPLKIRGLILHHPFFGGTNKTDSELRLADKNPLYHRSVVELAWNLCLPIGAEADLDHEYCNPAVEGGSKVVLDQIKRLGWKVMMSGCYGDPVIDRLIELVKIMEEKGVQVVSHFVEGGSHSMEIGDASKAMVLYSQIKDFIFSS</sequence>
<reference evidence="3" key="1">
    <citation type="journal article" date="2022" name="Plant J.">
        <title>Strategies of tolerance reflected in two North American maple genomes.</title>
        <authorList>
            <person name="McEvoy S.L."/>
            <person name="Sezen U.U."/>
            <person name="Trouern-Trend A."/>
            <person name="McMahon S.M."/>
            <person name="Schaberg P.G."/>
            <person name="Yang J."/>
            <person name="Wegrzyn J.L."/>
            <person name="Swenson N.G."/>
        </authorList>
    </citation>
    <scope>NUCLEOTIDE SEQUENCE</scope>
    <source>
        <strain evidence="3">91603</strain>
    </source>
</reference>
<gene>
    <name evidence="3" type="ORF">LWI28_016606</name>
</gene>
<evidence type="ECO:0000313" key="3">
    <source>
        <dbReference type="EMBL" id="KAI9161351.1"/>
    </source>
</evidence>
<dbReference type="PANTHER" id="PTHR23024">
    <property type="entry name" value="ARYLACETAMIDE DEACETYLASE"/>
    <property type="match status" value="1"/>
</dbReference>
<dbReference type="Proteomes" id="UP001064489">
    <property type="component" value="Chromosome 2"/>
</dbReference>
<dbReference type="InterPro" id="IPR013094">
    <property type="entry name" value="AB_hydrolase_3"/>
</dbReference>
<comment type="similarity">
    <text evidence="1">Belongs to the 'GDXG' lipolytic enzyme family.</text>
</comment>
<protein>
    <recommendedName>
        <fullName evidence="2">Alpha/beta hydrolase fold-3 domain-containing protein</fullName>
    </recommendedName>
</protein>
<organism evidence="3 4">
    <name type="scientific">Acer negundo</name>
    <name type="common">Box elder</name>
    <dbReference type="NCBI Taxonomy" id="4023"/>
    <lineage>
        <taxon>Eukaryota</taxon>
        <taxon>Viridiplantae</taxon>
        <taxon>Streptophyta</taxon>
        <taxon>Embryophyta</taxon>
        <taxon>Tracheophyta</taxon>
        <taxon>Spermatophyta</taxon>
        <taxon>Magnoliopsida</taxon>
        <taxon>eudicotyledons</taxon>
        <taxon>Gunneridae</taxon>
        <taxon>Pentapetalae</taxon>
        <taxon>rosids</taxon>
        <taxon>malvids</taxon>
        <taxon>Sapindales</taxon>
        <taxon>Sapindaceae</taxon>
        <taxon>Hippocastanoideae</taxon>
        <taxon>Acereae</taxon>
        <taxon>Acer</taxon>
    </lineage>
</organism>
<dbReference type="AlphaFoldDB" id="A0AAD5NJM1"/>
<name>A0AAD5NJM1_ACENE</name>
<evidence type="ECO:0000313" key="4">
    <source>
        <dbReference type="Proteomes" id="UP001064489"/>
    </source>
</evidence>
<dbReference type="EMBL" id="JAJSOW010000106">
    <property type="protein sequence ID" value="KAI9161351.1"/>
    <property type="molecule type" value="Genomic_DNA"/>
</dbReference>
<dbReference type="InterPro" id="IPR029058">
    <property type="entry name" value="AB_hydrolase_fold"/>
</dbReference>
<keyword evidence="4" id="KW-1185">Reference proteome</keyword>
<dbReference type="Pfam" id="PF07859">
    <property type="entry name" value="Abhydrolase_3"/>
    <property type="match status" value="1"/>
</dbReference>
<reference evidence="3" key="2">
    <citation type="submission" date="2023-02" db="EMBL/GenBank/DDBJ databases">
        <authorList>
            <person name="Swenson N.G."/>
            <person name="Wegrzyn J.L."/>
            <person name="Mcevoy S.L."/>
        </authorList>
    </citation>
    <scope>NUCLEOTIDE SEQUENCE</scope>
    <source>
        <strain evidence="3">91603</strain>
        <tissue evidence="3">Leaf</tissue>
    </source>
</reference>
<dbReference type="GO" id="GO:0016787">
    <property type="term" value="F:hydrolase activity"/>
    <property type="evidence" value="ECO:0007669"/>
    <property type="project" value="InterPro"/>
</dbReference>
<proteinExistence type="inferred from homology"/>
<dbReference type="SUPFAM" id="SSF53474">
    <property type="entry name" value="alpha/beta-Hydrolases"/>
    <property type="match status" value="1"/>
</dbReference>